<dbReference type="Pfam" id="PF09184">
    <property type="entry name" value="PPP4R2"/>
    <property type="match status" value="1"/>
</dbReference>
<accession>A0AAN4Z0U6</accession>
<evidence type="ECO:0000313" key="3">
    <source>
        <dbReference type="EMBL" id="GMR29878.1"/>
    </source>
</evidence>
<proteinExistence type="inferred from homology"/>
<dbReference type="InterPro" id="IPR015267">
    <property type="entry name" value="PPP4R2"/>
</dbReference>
<evidence type="ECO:0000256" key="1">
    <source>
        <dbReference type="ARBA" id="ARBA00009207"/>
    </source>
</evidence>
<evidence type="ECO:0000256" key="2">
    <source>
        <dbReference type="SAM" id="MobiDB-lite"/>
    </source>
</evidence>
<dbReference type="PANTHER" id="PTHR16487:SF0">
    <property type="entry name" value="PROTEIN PHOSPHATASE 4 REGULATORY SUBUNIT 2-RELATED"/>
    <property type="match status" value="1"/>
</dbReference>
<dbReference type="GO" id="GO:0030289">
    <property type="term" value="C:protein phosphatase 4 complex"/>
    <property type="evidence" value="ECO:0007669"/>
    <property type="project" value="InterPro"/>
</dbReference>
<dbReference type="PANTHER" id="PTHR16487">
    <property type="entry name" value="PPP4R2-RELATED PROTEIN"/>
    <property type="match status" value="1"/>
</dbReference>
<feature type="region of interest" description="Disordered" evidence="2">
    <location>
        <begin position="1"/>
        <end position="73"/>
    </location>
</feature>
<gene>
    <name evidence="3" type="ORF">PMAYCL1PPCAC_00073</name>
</gene>
<dbReference type="Proteomes" id="UP001328107">
    <property type="component" value="Unassembled WGS sequence"/>
</dbReference>
<dbReference type="GO" id="GO:0005737">
    <property type="term" value="C:cytoplasm"/>
    <property type="evidence" value="ECO:0007669"/>
    <property type="project" value="TreeGrafter"/>
</dbReference>
<feature type="region of interest" description="Disordered" evidence="2">
    <location>
        <begin position="166"/>
        <end position="195"/>
    </location>
</feature>
<dbReference type="AlphaFoldDB" id="A0AAN4Z0U6"/>
<dbReference type="EMBL" id="BTRK01000001">
    <property type="protein sequence ID" value="GMR29878.1"/>
    <property type="molecule type" value="Genomic_DNA"/>
</dbReference>
<evidence type="ECO:0000313" key="4">
    <source>
        <dbReference type="Proteomes" id="UP001328107"/>
    </source>
</evidence>
<sequence>MSPSVLDDENGQQATAGRKTGAIDGVGPSTGAGGGAGSAAAAAARPSNVKRARPLSQSTPPPEAVPVEKKKAYEPKDVDHLGAVLATFAPPDMSEEGAAERTGEAIAPHHQEEVEDLFKLIARVGNPLLPWETIRPVFLWKLRHVMEESVRVERLADERIQAERRALRATRGTSTPPPAHQVKGGVEYRPPAEGWEDERSELRDSYRFILGRAASLTAAPFTFQRICELLVDPLRHYKKAETLFRALEKCINVVTCVDESGARITGVEPEEEEEPMDEANGRVEQHFFGKIDELDDAMEQDGEDQEPALPNSAAERGWKEWRKKYNAARVAEAAARAAGDSVAAAAEVKPKPYRSTSMLADE</sequence>
<name>A0AAN4Z0U6_9BILA</name>
<feature type="compositionally biased region" description="Acidic residues" evidence="2">
    <location>
        <begin position="1"/>
        <end position="10"/>
    </location>
</feature>
<protein>
    <submittedName>
        <fullName evidence="3">Uncharacterized protein</fullName>
    </submittedName>
</protein>
<comment type="similarity">
    <text evidence="1">Belongs to the PPP4R2 family.</text>
</comment>
<comment type="caution">
    <text evidence="3">The sequence shown here is derived from an EMBL/GenBank/DDBJ whole genome shotgun (WGS) entry which is preliminary data.</text>
</comment>
<dbReference type="GO" id="GO:0019888">
    <property type="term" value="F:protein phosphatase regulator activity"/>
    <property type="evidence" value="ECO:0007669"/>
    <property type="project" value="InterPro"/>
</dbReference>
<reference evidence="4" key="1">
    <citation type="submission" date="2022-10" db="EMBL/GenBank/DDBJ databases">
        <title>Genome assembly of Pristionchus species.</title>
        <authorList>
            <person name="Yoshida K."/>
            <person name="Sommer R.J."/>
        </authorList>
    </citation>
    <scope>NUCLEOTIDE SEQUENCE [LARGE SCALE GENOMIC DNA]</scope>
    <source>
        <strain evidence="4">RS5460</strain>
    </source>
</reference>
<dbReference type="GO" id="GO:0005634">
    <property type="term" value="C:nucleus"/>
    <property type="evidence" value="ECO:0007669"/>
    <property type="project" value="TreeGrafter"/>
</dbReference>
<keyword evidence="4" id="KW-1185">Reference proteome</keyword>
<feature type="compositionally biased region" description="Gly residues" evidence="2">
    <location>
        <begin position="28"/>
        <end position="37"/>
    </location>
</feature>
<organism evidence="3 4">
    <name type="scientific">Pristionchus mayeri</name>
    <dbReference type="NCBI Taxonomy" id="1317129"/>
    <lineage>
        <taxon>Eukaryota</taxon>
        <taxon>Metazoa</taxon>
        <taxon>Ecdysozoa</taxon>
        <taxon>Nematoda</taxon>
        <taxon>Chromadorea</taxon>
        <taxon>Rhabditida</taxon>
        <taxon>Rhabditina</taxon>
        <taxon>Diplogasteromorpha</taxon>
        <taxon>Diplogasteroidea</taxon>
        <taxon>Neodiplogasteridae</taxon>
        <taxon>Pristionchus</taxon>
    </lineage>
</organism>